<dbReference type="Pfam" id="PF08240">
    <property type="entry name" value="ADH_N"/>
    <property type="match status" value="1"/>
</dbReference>
<dbReference type="RefSeq" id="WP_007504999.1">
    <property type="nucleotide sequence ID" value="NZ_AFCE01000143.1"/>
</dbReference>
<dbReference type="Proteomes" id="UP000010716">
    <property type="component" value="Unassembled WGS sequence"/>
</dbReference>
<dbReference type="Gene3D" id="3.40.50.720">
    <property type="entry name" value="NAD(P)-binding Rossmann-like Domain"/>
    <property type="match status" value="1"/>
</dbReference>
<name>F5L7Q2_CALTT</name>
<evidence type="ECO:0000313" key="5">
    <source>
        <dbReference type="Proteomes" id="UP000825179"/>
    </source>
</evidence>
<dbReference type="InterPro" id="IPR013149">
    <property type="entry name" value="ADH-like_C"/>
</dbReference>
<dbReference type="AlphaFoldDB" id="F5L7Q2"/>
<reference evidence="2 4" key="1">
    <citation type="journal article" date="2011" name="J. Bacteriol.">
        <title>Draft genome sequence of the thermoalkaliphilic Caldalkalibacillus thermarum strain TA2.A1.</title>
        <authorList>
            <person name="Kalamorz F."/>
            <person name="Keis S."/>
            <person name="McMillan D.G."/>
            <person name="Olsson K."/>
            <person name="Stanton J.A."/>
            <person name="Stockwell P."/>
            <person name="Black M.A."/>
            <person name="Klingeman D.M."/>
            <person name="Land M.L."/>
            <person name="Han C.S."/>
            <person name="Martin S.L."/>
            <person name="Becher S.A."/>
            <person name="Peddie C.J."/>
            <person name="Morgan H.W."/>
            <person name="Matthies D."/>
            <person name="Preiss L."/>
            <person name="Meier T."/>
            <person name="Brown S.D."/>
            <person name="Cook G.M."/>
        </authorList>
    </citation>
    <scope>NUCLEOTIDE SEQUENCE [LARGE SCALE GENOMIC DNA]</scope>
    <source>
        <strain evidence="2 4">TA2.A1</strain>
    </source>
</reference>
<evidence type="ECO:0000313" key="2">
    <source>
        <dbReference type="EMBL" id="EGL82628.1"/>
    </source>
</evidence>
<dbReference type="InterPro" id="IPR020843">
    <property type="entry name" value="ER"/>
</dbReference>
<dbReference type="EMBL" id="CP082237">
    <property type="protein sequence ID" value="QZT35467.1"/>
    <property type="molecule type" value="Genomic_DNA"/>
</dbReference>
<dbReference type="Proteomes" id="UP000825179">
    <property type="component" value="Chromosome"/>
</dbReference>
<dbReference type="OrthoDB" id="9787435at2"/>
<dbReference type="InterPro" id="IPR036291">
    <property type="entry name" value="NAD(P)-bd_dom_sf"/>
</dbReference>
<dbReference type="PANTHER" id="PTHR45033">
    <property type="match status" value="1"/>
</dbReference>
<evidence type="ECO:0000313" key="3">
    <source>
        <dbReference type="EMBL" id="QZT35467.1"/>
    </source>
</evidence>
<dbReference type="SMART" id="SM00829">
    <property type="entry name" value="PKS_ER"/>
    <property type="match status" value="1"/>
</dbReference>
<protein>
    <submittedName>
        <fullName evidence="2">Alcohol dehydrogenase zinc-binding domain protein</fullName>
    </submittedName>
    <submittedName>
        <fullName evidence="3">Zinc-binding dehydrogenase</fullName>
    </submittedName>
</protein>
<dbReference type="InterPro" id="IPR052711">
    <property type="entry name" value="Zinc_ADH-like"/>
</dbReference>
<dbReference type="KEGG" id="cthu:HUR95_13805"/>
<reference evidence="3" key="3">
    <citation type="submission" date="2021-08" db="EMBL/GenBank/DDBJ databases">
        <authorList>
            <person name="de Jong S."/>
            <person name="van den Broek M."/>
            <person name="Merkel A."/>
            <person name="de la Torre Cortes P."/>
            <person name="Kalamorz F."/>
            <person name="Cook G."/>
            <person name="van Loosdrecht M."/>
            <person name="McMillan D."/>
        </authorList>
    </citation>
    <scope>NUCLEOTIDE SEQUENCE</scope>
    <source>
        <strain evidence="3">TA2.A1</strain>
    </source>
</reference>
<reference evidence="3 5" key="2">
    <citation type="journal article" date="2020" name="Extremophiles">
        <title>Genomic analysis of Caldalkalibacillus thermarum TA2.A1 reveals aerobic alkaliphilic metabolism and evolutionary hallmarks linking alkaliphilic bacteria and plant life.</title>
        <authorList>
            <person name="de Jong S.I."/>
            <person name="van den Broek M.A."/>
            <person name="Merkel A.Y."/>
            <person name="de la Torre Cortes P."/>
            <person name="Kalamorz F."/>
            <person name="Cook G.M."/>
            <person name="van Loosdrecht M.C.M."/>
            <person name="McMillan D.G.G."/>
        </authorList>
    </citation>
    <scope>NUCLEOTIDE SEQUENCE [LARGE SCALE GENOMIC DNA]</scope>
    <source>
        <strain evidence="3 5">TA2.A1</strain>
    </source>
</reference>
<keyword evidence="5" id="KW-1185">Reference proteome</keyword>
<organism evidence="2 4">
    <name type="scientific">Caldalkalibacillus thermarum (strain TA2.A1)</name>
    <dbReference type="NCBI Taxonomy" id="986075"/>
    <lineage>
        <taxon>Bacteria</taxon>
        <taxon>Bacillati</taxon>
        <taxon>Bacillota</taxon>
        <taxon>Bacilli</taxon>
        <taxon>Bacillales</taxon>
        <taxon>Bacillaceae</taxon>
        <taxon>Caldalkalibacillus</taxon>
    </lineage>
</organism>
<dbReference type="SUPFAM" id="SSF50129">
    <property type="entry name" value="GroES-like"/>
    <property type="match status" value="1"/>
</dbReference>
<proteinExistence type="predicted"/>
<dbReference type="Pfam" id="PF00107">
    <property type="entry name" value="ADH_zinc_N"/>
    <property type="match status" value="1"/>
</dbReference>
<dbReference type="InterPro" id="IPR013154">
    <property type="entry name" value="ADH-like_N"/>
</dbReference>
<accession>F5L7Q2</accession>
<gene>
    <name evidence="2" type="ORF">CathTA2_1852</name>
    <name evidence="3" type="ORF">HUR95_13805</name>
</gene>
<dbReference type="SUPFAM" id="SSF51735">
    <property type="entry name" value="NAD(P)-binding Rossmann-fold domains"/>
    <property type="match status" value="1"/>
</dbReference>
<dbReference type="InterPro" id="IPR011032">
    <property type="entry name" value="GroES-like_sf"/>
</dbReference>
<dbReference type="GO" id="GO:0016491">
    <property type="term" value="F:oxidoreductase activity"/>
    <property type="evidence" value="ECO:0007669"/>
    <property type="project" value="InterPro"/>
</dbReference>
<sequence>MKAIVHYGAPGWEGLQVMEMEEQQPQPGQVKVRLKSAGLNHRDIWVLYRHQPDAPPIILGSDGAGIVESVGEGVQNVKPGDEVVINPSLGWPEKSPAPPEGFEILGFPDHGTFAATVVVPAENVEPKPAYLTWTEAGVLPLAALTAYRALVTRVQVTRGQTVLIPGIGSGVATFLLQMAKALGATVYVTSRSPAKREQALALGADRVISTEGDWNSQLNGEKVDVVIESVGRATFQKSLDQLKPGGTLVIFGATAGDEVDFNLRAFFYGQYNLLGSTMGSAQEFREMLCFVEQHGIRPVVDKVFPLDDAYHAFKRMDEGEQFGKIAFSIES</sequence>
<dbReference type="PANTHER" id="PTHR45033:SF3">
    <property type="entry name" value="DEHYDROGENASE, PUTATIVE (AFU_ORTHOLOGUE AFUA_2G13270)-RELATED"/>
    <property type="match status" value="1"/>
</dbReference>
<evidence type="ECO:0000313" key="4">
    <source>
        <dbReference type="Proteomes" id="UP000010716"/>
    </source>
</evidence>
<feature type="domain" description="Enoyl reductase (ER)" evidence="1">
    <location>
        <begin position="11"/>
        <end position="327"/>
    </location>
</feature>
<dbReference type="Gene3D" id="3.90.180.10">
    <property type="entry name" value="Medium-chain alcohol dehydrogenases, catalytic domain"/>
    <property type="match status" value="1"/>
</dbReference>
<dbReference type="EMBL" id="AFCE01000143">
    <property type="protein sequence ID" value="EGL82628.1"/>
    <property type="molecule type" value="Genomic_DNA"/>
</dbReference>
<dbReference type="eggNOG" id="COG0604">
    <property type="taxonomic scope" value="Bacteria"/>
</dbReference>
<evidence type="ECO:0000259" key="1">
    <source>
        <dbReference type="SMART" id="SM00829"/>
    </source>
</evidence>